<dbReference type="EMBL" id="ASHM01101297">
    <property type="protein sequence ID" value="PNX67193.1"/>
    <property type="molecule type" value="Genomic_DNA"/>
</dbReference>
<protein>
    <submittedName>
        <fullName evidence="1">Uncharacterized protein</fullName>
    </submittedName>
</protein>
<sequence length="94" mass="10788">RTPSQVGRAAFDHWSEWIVVHKMRSTDDHYVPLLSTARWEKPRIDWLTCNVDVAFFVDSGRTTTSACFRNSSGEFTAGFTQWQQMVLSTDESEA</sequence>
<feature type="non-terminal residue" evidence="1">
    <location>
        <position position="1"/>
    </location>
</feature>
<accession>A0A2K3KLT3</accession>
<name>A0A2K3KLT3_TRIPR</name>
<dbReference type="AlphaFoldDB" id="A0A2K3KLT3"/>
<comment type="caution">
    <text evidence="1">The sequence shown here is derived from an EMBL/GenBank/DDBJ whole genome shotgun (WGS) entry which is preliminary data.</text>
</comment>
<proteinExistence type="predicted"/>
<evidence type="ECO:0000313" key="1">
    <source>
        <dbReference type="EMBL" id="PNX67193.1"/>
    </source>
</evidence>
<reference evidence="1 2" key="1">
    <citation type="journal article" date="2014" name="Am. J. Bot.">
        <title>Genome assembly and annotation for red clover (Trifolium pratense; Fabaceae).</title>
        <authorList>
            <person name="Istvanek J."/>
            <person name="Jaros M."/>
            <person name="Krenek A."/>
            <person name="Repkova J."/>
        </authorList>
    </citation>
    <scope>NUCLEOTIDE SEQUENCE [LARGE SCALE GENOMIC DNA]</scope>
    <source>
        <strain evidence="2">cv. Tatra</strain>
        <tissue evidence="1">Young leaves</tissue>
    </source>
</reference>
<gene>
    <name evidence="1" type="ORF">L195_g055494</name>
</gene>
<reference evidence="1 2" key="2">
    <citation type="journal article" date="2017" name="Front. Plant Sci.">
        <title>Gene Classification and Mining of Molecular Markers Useful in Red Clover (Trifolium pratense) Breeding.</title>
        <authorList>
            <person name="Istvanek J."/>
            <person name="Dluhosova J."/>
            <person name="Dluhos P."/>
            <person name="Patkova L."/>
            <person name="Nedelnik J."/>
            <person name="Repkova J."/>
        </authorList>
    </citation>
    <scope>NUCLEOTIDE SEQUENCE [LARGE SCALE GENOMIC DNA]</scope>
    <source>
        <strain evidence="2">cv. Tatra</strain>
        <tissue evidence="1">Young leaves</tissue>
    </source>
</reference>
<organism evidence="1 2">
    <name type="scientific">Trifolium pratense</name>
    <name type="common">Red clover</name>
    <dbReference type="NCBI Taxonomy" id="57577"/>
    <lineage>
        <taxon>Eukaryota</taxon>
        <taxon>Viridiplantae</taxon>
        <taxon>Streptophyta</taxon>
        <taxon>Embryophyta</taxon>
        <taxon>Tracheophyta</taxon>
        <taxon>Spermatophyta</taxon>
        <taxon>Magnoliopsida</taxon>
        <taxon>eudicotyledons</taxon>
        <taxon>Gunneridae</taxon>
        <taxon>Pentapetalae</taxon>
        <taxon>rosids</taxon>
        <taxon>fabids</taxon>
        <taxon>Fabales</taxon>
        <taxon>Fabaceae</taxon>
        <taxon>Papilionoideae</taxon>
        <taxon>50 kb inversion clade</taxon>
        <taxon>NPAAA clade</taxon>
        <taxon>Hologalegina</taxon>
        <taxon>IRL clade</taxon>
        <taxon>Trifolieae</taxon>
        <taxon>Trifolium</taxon>
    </lineage>
</organism>
<dbReference type="Proteomes" id="UP000236291">
    <property type="component" value="Unassembled WGS sequence"/>
</dbReference>
<evidence type="ECO:0000313" key="2">
    <source>
        <dbReference type="Proteomes" id="UP000236291"/>
    </source>
</evidence>